<dbReference type="Gene3D" id="3.40.630.30">
    <property type="match status" value="1"/>
</dbReference>
<evidence type="ECO:0000313" key="2">
    <source>
        <dbReference type="EMBL" id="KFI97550.1"/>
    </source>
</evidence>
<evidence type="ECO:0000259" key="1">
    <source>
        <dbReference type="PROSITE" id="PS51186"/>
    </source>
</evidence>
<dbReference type="RefSeq" id="WP_051922893.1">
    <property type="nucleotide sequence ID" value="NZ_JGZP01000012.1"/>
</dbReference>
<proteinExistence type="predicted"/>
<keyword evidence="3" id="KW-1185">Reference proteome</keyword>
<dbReference type="GO" id="GO:0016747">
    <property type="term" value="F:acyltransferase activity, transferring groups other than amino-acyl groups"/>
    <property type="evidence" value="ECO:0007669"/>
    <property type="project" value="InterPro"/>
</dbReference>
<organism evidence="2 3">
    <name type="scientific">Bifidobacterium stellenboschense</name>
    <dbReference type="NCBI Taxonomy" id="762211"/>
    <lineage>
        <taxon>Bacteria</taxon>
        <taxon>Bacillati</taxon>
        <taxon>Actinomycetota</taxon>
        <taxon>Actinomycetes</taxon>
        <taxon>Bifidobacteriales</taxon>
        <taxon>Bifidobacteriaceae</taxon>
        <taxon>Bifidobacterium</taxon>
    </lineage>
</organism>
<dbReference type="SUPFAM" id="SSF55729">
    <property type="entry name" value="Acyl-CoA N-acyltransferases (Nat)"/>
    <property type="match status" value="1"/>
</dbReference>
<evidence type="ECO:0000313" key="3">
    <source>
        <dbReference type="Proteomes" id="UP000029004"/>
    </source>
</evidence>
<dbReference type="InterPro" id="IPR016181">
    <property type="entry name" value="Acyl_CoA_acyltransferase"/>
</dbReference>
<keyword evidence="2" id="KW-0808">Transferase</keyword>
<dbReference type="eggNOG" id="COG1246">
    <property type="taxonomic scope" value="Bacteria"/>
</dbReference>
<reference evidence="2 3" key="1">
    <citation type="submission" date="2014-03" db="EMBL/GenBank/DDBJ databases">
        <title>Genomics of Bifidobacteria.</title>
        <authorList>
            <person name="Ventura M."/>
            <person name="Milani C."/>
            <person name="Lugli G.A."/>
        </authorList>
    </citation>
    <scope>NUCLEOTIDE SEQUENCE [LARGE SCALE GENOMIC DNA]</scope>
    <source>
        <strain evidence="2 3">DSM 23968</strain>
    </source>
</reference>
<accession>A0A087DPV0</accession>
<dbReference type="CDD" id="cd04301">
    <property type="entry name" value="NAT_SF"/>
    <property type="match status" value="1"/>
</dbReference>
<dbReference type="PROSITE" id="PS51186">
    <property type="entry name" value="GNAT"/>
    <property type="match status" value="1"/>
</dbReference>
<dbReference type="Proteomes" id="UP000029004">
    <property type="component" value="Unassembled WGS sequence"/>
</dbReference>
<sequence>MDDPADRMIPAAPAPPSVGVTLRPLRRDDHPALITMMRRMWYADPTMGDDCARRLATIDLHHGLSCSTIATVAVYGGRVVGMILARVDAKASPLRSTPFNRRVRRVIRESLPLPFTADGRRGIRDALDLIAVDRRLMRGLGKRYDAEVVLFLVDERMRGKGVGRLLFDHAIGRFHAQGARRYFLFTDTTCDAGFYDHRGLTRIREERQEHPDGTADAYYLYEDEVREPRSGGHHPGR</sequence>
<feature type="domain" description="N-acetyltransferase" evidence="1">
    <location>
        <begin position="20"/>
        <end position="224"/>
    </location>
</feature>
<dbReference type="STRING" id="762211.BSTEL_0271"/>
<dbReference type="InterPro" id="IPR000182">
    <property type="entry name" value="GNAT_dom"/>
</dbReference>
<dbReference type="AlphaFoldDB" id="A0A087DPV0"/>
<dbReference type="Pfam" id="PF00583">
    <property type="entry name" value="Acetyltransf_1"/>
    <property type="match status" value="1"/>
</dbReference>
<dbReference type="EMBL" id="JGZP01000012">
    <property type="protein sequence ID" value="KFI97550.1"/>
    <property type="molecule type" value="Genomic_DNA"/>
</dbReference>
<gene>
    <name evidence="2" type="ORF">BSTEL_0271</name>
</gene>
<comment type="caution">
    <text evidence="2">The sequence shown here is derived from an EMBL/GenBank/DDBJ whole genome shotgun (WGS) entry which is preliminary data.</text>
</comment>
<protein>
    <submittedName>
        <fullName evidence="2">N-acetyltransferase GCN5</fullName>
    </submittedName>
</protein>
<name>A0A087DPV0_9BIFI</name>